<dbReference type="PANTHER" id="PTHR40055">
    <property type="entry name" value="TRANSCRIPTIONAL REGULATOR YGIV-RELATED"/>
    <property type="match status" value="1"/>
</dbReference>
<feature type="domain" description="HTH araC/xylS-type" evidence="4">
    <location>
        <begin position="14"/>
        <end position="113"/>
    </location>
</feature>
<name>A0A2T5G0B7_9SPHN</name>
<dbReference type="InterPro" id="IPR018062">
    <property type="entry name" value="HTH_AraC-typ_CS"/>
</dbReference>
<evidence type="ECO:0000313" key="6">
    <source>
        <dbReference type="Proteomes" id="UP000244162"/>
    </source>
</evidence>
<keyword evidence="1" id="KW-0805">Transcription regulation</keyword>
<proteinExistence type="predicted"/>
<dbReference type="AlphaFoldDB" id="A0A2T5G0B7"/>
<dbReference type="Pfam" id="PF12833">
    <property type="entry name" value="HTH_18"/>
    <property type="match status" value="1"/>
</dbReference>
<dbReference type="GO" id="GO:0003700">
    <property type="term" value="F:DNA-binding transcription factor activity"/>
    <property type="evidence" value="ECO:0007669"/>
    <property type="project" value="InterPro"/>
</dbReference>
<dbReference type="SMART" id="SM00871">
    <property type="entry name" value="AraC_E_bind"/>
    <property type="match status" value="1"/>
</dbReference>
<evidence type="ECO:0000256" key="2">
    <source>
        <dbReference type="ARBA" id="ARBA00023125"/>
    </source>
</evidence>
<evidence type="ECO:0000256" key="1">
    <source>
        <dbReference type="ARBA" id="ARBA00023015"/>
    </source>
</evidence>
<keyword evidence="3" id="KW-0804">Transcription</keyword>
<keyword evidence="2" id="KW-0238">DNA-binding</keyword>
<protein>
    <submittedName>
        <fullName evidence="5">AraC family transcriptional regulator</fullName>
    </submittedName>
</protein>
<dbReference type="Gene3D" id="1.10.10.60">
    <property type="entry name" value="Homeodomain-like"/>
    <property type="match status" value="2"/>
</dbReference>
<dbReference type="RefSeq" id="WP_107967251.1">
    <property type="nucleotide sequence ID" value="NZ_NWBU01000005.1"/>
</dbReference>
<dbReference type="InterPro" id="IPR020449">
    <property type="entry name" value="Tscrpt_reg_AraC-type_HTH"/>
</dbReference>
<dbReference type="OrthoDB" id="9816011at2"/>
<comment type="caution">
    <text evidence="5">The sequence shown here is derived from an EMBL/GenBank/DDBJ whole genome shotgun (WGS) entry which is preliminary data.</text>
</comment>
<dbReference type="GO" id="GO:0043565">
    <property type="term" value="F:sequence-specific DNA binding"/>
    <property type="evidence" value="ECO:0007669"/>
    <property type="project" value="InterPro"/>
</dbReference>
<dbReference type="InterPro" id="IPR011256">
    <property type="entry name" value="Reg_factor_effector_dom_sf"/>
</dbReference>
<dbReference type="PANTHER" id="PTHR40055:SF1">
    <property type="entry name" value="TRANSCRIPTIONAL REGULATOR YGIV-RELATED"/>
    <property type="match status" value="1"/>
</dbReference>
<keyword evidence="6" id="KW-1185">Reference proteome</keyword>
<dbReference type="Proteomes" id="UP000244162">
    <property type="component" value="Unassembled WGS sequence"/>
</dbReference>
<accession>A0A2T5G0B7</accession>
<dbReference type="InterPro" id="IPR050908">
    <property type="entry name" value="SmbC-like"/>
</dbReference>
<dbReference type="Gene3D" id="3.20.80.10">
    <property type="entry name" value="Regulatory factor, effector binding domain"/>
    <property type="match status" value="1"/>
</dbReference>
<dbReference type="EMBL" id="NWBU01000005">
    <property type="protein sequence ID" value="PTQ12390.1"/>
    <property type="molecule type" value="Genomic_DNA"/>
</dbReference>
<dbReference type="SMART" id="SM00342">
    <property type="entry name" value="HTH_ARAC"/>
    <property type="match status" value="1"/>
</dbReference>
<dbReference type="InterPro" id="IPR009057">
    <property type="entry name" value="Homeodomain-like_sf"/>
</dbReference>
<dbReference type="PRINTS" id="PR00032">
    <property type="entry name" value="HTHARAC"/>
</dbReference>
<evidence type="ECO:0000313" key="5">
    <source>
        <dbReference type="EMBL" id="PTQ12390.1"/>
    </source>
</evidence>
<dbReference type="SUPFAM" id="SSF55136">
    <property type="entry name" value="Probable bacterial effector-binding domain"/>
    <property type="match status" value="1"/>
</dbReference>
<dbReference type="Pfam" id="PF06445">
    <property type="entry name" value="GyrI-like"/>
    <property type="match status" value="1"/>
</dbReference>
<dbReference type="SUPFAM" id="SSF46689">
    <property type="entry name" value="Homeodomain-like"/>
    <property type="match status" value="2"/>
</dbReference>
<evidence type="ECO:0000259" key="4">
    <source>
        <dbReference type="PROSITE" id="PS01124"/>
    </source>
</evidence>
<dbReference type="InterPro" id="IPR010499">
    <property type="entry name" value="AraC_E-bd"/>
</dbReference>
<evidence type="ECO:0000256" key="3">
    <source>
        <dbReference type="ARBA" id="ARBA00023163"/>
    </source>
</evidence>
<dbReference type="PROSITE" id="PS01124">
    <property type="entry name" value="HTH_ARAC_FAMILY_2"/>
    <property type="match status" value="1"/>
</dbReference>
<dbReference type="InterPro" id="IPR029442">
    <property type="entry name" value="GyrI-like"/>
</dbReference>
<dbReference type="InterPro" id="IPR018060">
    <property type="entry name" value="HTH_AraC"/>
</dbReference>
<dbReference type="PROSITE" id="PS00041">
    <property type="entry name" value="HTH_ARAC_FAMILY_1"/>
    <property type="match status" value="1"/>
</dbReference>
<gene>
    <name evidence="5" type="ORF">CLG96_05620</name>
</gene>
<organism evidence="5 6">
    <name type="scientific">Sphingomonas oleivorans</name>
    <dbReference type="NCBI Taxonomy" id="1735121"/>
    <lineage>
        <taxon>Bacteria</taxon>
        <taxon>Pseudomonadati</taxon>
        <taxon>Pseudomonadota</taxon>
        <taxon>Alphaproteobacteria</taxon>
        <taxon>Sphingomonadales</taxon>
        <taxon>Sphingomonadaceae</taxon>
        <taxon>Sphingomonas</taxon>
    </lineage>
</organism>
<sequence length="294" mass="33082">MTKTALERYHARMQRVLDYIDQHLDSELGLTTLSGVAAFSKHHFHRQFTATFGLSVHRYVQLARMKRASYRLAFRSSTSIIEVAMDAGYEAPEAFARAFRQRFGQLPSAFRKSPDWEPWLAAFGPLTNARTMLMTTSYCADDVTILDMPATPVAVMEHRGDPTRIGETIRRFIAWRKAVGLSPKLSATYNVFHSDPRTTPPADFHLDLCAATDRAIAPNEQGVEAGLIPAGRCAVLRVIGSSDDLEPAALYLYRDWLPASGEEARDFPLYCQRVSFFPDVPEHEVVTDLFLPLR</sequence>
<reference evidence="5 6" key="1">
    <citation type="submission" date="2017-09" db="EMBL/GenBank/DDBJ databases">
        <title>Sphingomonas panjinensis sp.nov., isolated from oil-contaminated soil.</title>
        <authorList>
            <person name="Wang L."/>
            <person name="Chen L."/>
        </authorList>
    </citation>
    <scope>NUCLEOTIDE SEQUENCE [LARGE SCALE GENOMIC DNA]</scope>
    <source>
        <strain evidence="5 6">FW-11</strain>
    </source>
</reference>